<dbReference type="STRING" id="1121416.SAMN02745220_01565"/>
<dbReference type="PROSITE" id="PS50109">
    <property type="entry name" value="HIS_KIN"/>
    <property type="match status" value="1"/>
</dbReference>
<dbReference type="EC" id="2.7.13.3" evidence="2"/>
<dbReference type="PRINTS" id="PR00344">
    <property type="entry name" value="BCTRLSENSOR"/>
</dbReference>
<dbReference type="SMART" id="SM00387">
    <property type="entry name" value="HATPase_c"/>
    <property type="match status" value="1"/>
</dbReference>
<evidence type="ECO:0000259" key="9">
    <source>
        <dbReference type="PROSITE" id="PS50112"/>
    </source>
</evidence>
<dbReference type="Pfam" id="PF08448">
    <property type="entry name" value="PAS_4"/>
    <property type="match status" value="1"/>
</dbReference>
<dbReference type="InterPro" id="IPR005467">
    <property type="entry name" value="His_kinase_dom"/>
</dbReference>
<dbReference type="Proteomes" id="UP000184603">
    <property type="component" value="Unassembled WGS sequence"/>
</dbReference>
<dbReference type="GO" id="GO:0000155">
    <property type="term" value="F:phosphorelay sensor kinase activity"/>
    <property type="evidence" value="ECO:0007669"/>
    <property type="project" value="InterPro"/>
</dbReference>
<dbReference type="InterPro" id="IPR011006">
    <property type="entry name" value="CheY-like_superfamily"/>
</dbReference>
<dbReference type="PROSITE" id="PS50110">
    <property type="entry name" value="RESPONSE_REGULATORY"/>
    <property type="match status" value="1"/>
</dbReference>
<protein>
    <recommendedName>
        <fullName evidence="2">histidine kinase</fullName>
        <ecNumber evidence="2">2.7.13.3</ecNumber>
    </recommendedName>
</protein>
<sequence length="491" mass="54242">MVKDLPDLGLITPHILVVDDEQRIRDACRMVLTSMGFTVETASDGPKGLDLIEEKHFDILLLDLMMPNMSGFEVLTRVRDIDPDTVVIVITGYATLEHSIEAMKKGAFDFIPKPFTPDQLRAVVSKSLRYTHALQDIVTSKSRMRVMVNRLMDGVMTTDSDKRIVLANPAFRHMIGFKGSTMVGSLVSETITDETLLKAVDQALATPPGSFSEIVHELSIPGSGIDGEKIFSVRCSPFRGRTDHNIGTITVLHDITAVKKMDQMKSDFVSMVSHEIRSPINSLLMQLKIILDGLAGETTPKQREILERATDKMLNLNNLVTELLDLSRIESGLVAHEKELVDIAGLLSEQKIFHTPYAQKKQMEIELTIENNLPKILANPRHMDEVLSNLITNAIKYSPEGGSIRISAGVKSECLSIEVADSGFGIPEEDLDKIFSRFYRVKDSNTRTIHGTGLGLAIVKSIIDSLHGSITVKSAPGEGTEFSILLPYNVH</sequence>
<accession>A0A1M7Y3L0</accession>
<dbReference type="SUPFAM" id="SSF52172">
    <property type="entry name" value="CheY-like"/>
    <property type="match status" value="1"/>
</dbReference>
<feature type="domain" description="Response regulatory" evidence="8">
    <location>
        <begin position="14"/>
        <end position="128"/>
    </location>
</feature>
<keyword evidence="5" id="KW-0418">Kinase</keyword>
<dbReference type="SUPFAM" id="SSF47384">
    <property type="entry name" value="Homodimeric domain of signal transducing histidine kinase"/>
    <property type="match status" value="1"/>
</dbReference>
<dbReference type="OrthoDB" id="5342753at2"/>
<dbReference type="Pfam" id="PF00512">
    <property type="entry name" value="HisKA"/>
    <property type="match status" value="1"/>
</dbReference>
<evidence type="ECO:0000313" key="10">
    <source>
        <dbReference type="EMBL" id="SHO46614.1"/>
    </source>
</evidence>
<evidence type="ECO:0000256" key="4">
    <source>
        <dbReference type="ARBA" id="ARBA00022679"/>
    </source>
</evidence>
<evidence type="ECO:0000256" key="1">
    <source>
        <dbReference type="ARBA" id="ARBA00000085"/>
    </source>
</evidence>
<dbReference type="Gene3D" id="1.10.287.130">
    <property type="match status" value="1"/>
</dbReference>
<feature type="modified residue" description="4-aspartylphosphate" evidence="6">
    <location>
        <position position="63"/>
    </location>
</feature>
<dbReference type="InterPro" id="IPR003661">
    <property type="entry name" value="HisK_dim/P_dom"/>
</dbReference>
<dbReference type="SMART" id="SM00091">
    <property type="entry name" value="PAS"/>
    <property type="match status" value="1"/>
</dbReference>
<dbReference type="InterPro" id="IPR003594">
    <property type="entry name" value="HATPase_dom"/>
</dbReference>
<dbReference type="SUPFAM" id="SSF55785">
    <property type="entry name" value="PYP-like sensor domain (PAS domain)"/>
    <property type="match status" value="1"/>
</dbReference>
<comment type="catalytic activity">
    <reaction evidence="1">
        <text>ATP + protein L-histidine = ADP + protein N-phospho-L-histidine.</text>
        <dbReference type="EC" id="2.7.13.3"/>
    </reaction>
</comment>
<dbReference type="GO" id="GO:0009927">
    <property type="term" value="F:histidine phosphotransfer kinase activity"/>
    <property type="evidence" value="ECO:0007669"/>
    <property type="project" value="TreeGrafter"/>
</dbReference>
<dbReference type="AlphaFoldDB" id="A0A1M7Y3L0"/>
<dbReference type="PANTHER" id="PTHR43047:SF72">
    <property type="entry name" value="OSMOSENSING HISTIDINE PROTEIN KINASE SLN1"/>
    <property type="match status" value="1"/>
</dbReference>
<name>A0A1M7Y3L0_9BACT</name>
<dbReference type="FunFam" id="3.30.565.10:FF:000006">
    <property type="entry name" value="Sensor histidine kinase WalK"/>
    <property type="match status" value="1"/>
</dbReference>
<reference evidence="10 11" key="1">
    <citation type="submission" date="2016-12" db="EMBL/GenBank/DDBJ databases">
        <authorList>
            <person name="Song W.-J."/>
            <person name="Kurnit D.M."/>
        </authorList>
    </citation>
    <scope>NUCLEOTIDE SEQUENCE [LARGE SCALE GENOMIC DNA]</scope>
    <source>
        <strain evidence="10 11">DSM 18488</strain>
    </source>
</reference>
<dbReference type="InterPro" id="IPR000014">
    <property type="entry name" value="PAS"/>
</dbReference>
<evidence type="ECO:0000256" key="2">
    <source>
        <dbReference type="ARBA" id="ARBA00012438"/>
    </source>
</evidence>
<dbReference type="Gene3D" id="3.30.565.10">
    <property type="entry name" value="Histidine kinase-like ATPase, C-terminal domain"/>
    <property type="match status" value="1"/>
</dbReference>
<evidence type="ECO:0000259" key="7">
    <source>
        <dbReference type="PROSITE" id="PS50109"/>
    </source>
</evidence>
<dbReference type="CDD" id="cd00075">
    <property type="entry name" value="HATPase"/>
    <property type="match status" value="1"/>
</dbReference>
<dbReference type="InterPro" id="IPR036097">
    <property type="entry name" value="HisK_dim/P_sf"/>
</dbReference>
<dbReference type="CDD" id="cd00082">
    <property type="entry name" value="HisKA"/>
    <property type="match status" value="1"/>
</dbReference>
<dbReference type="PROSITE" id="PS50112">
    <property type="entry name" value="PAS"/>
    <property type="match status" value="1"/>
</dbReference>
<dbReference type="InterPro" id="IPR004358">
    <property type="entry name" value="Sig_transdc_His_kin-like_C"/>
</dbReference>
<gene>
    <name evidence="10" type="ORF">SAMN02745220_01565</name>
</gene>
<dbReference type="SMART" id="SM00388">
    <property type="entry name" value="HisKA"/>
    <property type="match status" value="1"/>
</dbReference>
<organism evidence="10 11">
    <name type="scientific">Desulfopila aestuarii DSM 18488</name>
    <dbReference type="NCBI Taxonomy" id="1121416"/>
    <lineage>
        <taxon>Bacteria</taxon>
        <taxon>Pseudomonadati</taxon>
        <taxon>Thermodesulfobacteriota</taxon>
        <taxon>Desulfobulbia</taxon>
        <taxon>Desulfobulbales</taxon>
        <taxon>Desulfocapsaceae</taxon>
        <taxon>Desulfopila</taxon>
    </lineage>
</organism>
<proteinExistence type="predicted"/>
<dbReference type="PANTHER" id="PTHR43047">
    <property type="entry name" value="TWO-COMPONENT HISTIDINE PROTEIN KINASE"/>
    <property type="match status" value="1"/>
</dbReference>
<keyword evidence="11" id="KW-1185">Reference proteome</keyword>
<dbReference type="Gene3D" id="3.40.50.2300">
    <property type="match status" value="1"/>
</dbReference>
<dbReference type="GO" id="GO:0005886">
    <property type="term" value="C:plasma membrane"/>
    <property type="evidence" value="ECO:0007669"/>
    <property type="project" value="TreeGrafter"/>
</dbReference>
<dbReference type="Gene3D" id="3.30.450.20">
    <property type="entry name" value="PAS domain"/>
    <property type="match status" value="1"/>
</dbReference>
<dbReference type="InterPro" id="IPR001789">
    <property type="entry name" value="Sig_transdc_resp-reg_receiver"/>
</dbReference>
<keyword evidence="3 6" id="KW-0597">Phosphoprotein</keyword>
<feature type="domain" description="Histidine kinase" evidence="7">
    <location>
        <begin position="271"/>
        <end position="490"/>
    </location>
</feature>
<dbReference type="EMBL" id="FRFE01000006">
    <property type="protein sequence ID" value="SHO46614.1"/>
    <property type="molecule type" value="Genomic_DNA"/>
</dbReference>
<dbReference type="RefSeq" id="WP_073612902.1">
    <property type="nucleotide sequence ID" value="NZ_FRFE01000006.1"/>
</dbReference>
<dbReference type="Pfam" id="PF00072">
    <property type="entry name" value="Response_reg"/>
    <property type="match status" value="1"/>
</dbReference>
<dbReference type="CDD" id="cd00130">
    <property type="entry name" value="PAS"/>
    <property type="match status" value="1"/>
</dbReference>
<evidence type="ECO:0000256" key="5">
    <source>
        <dbReference type="ARBA" id="ARBA00022777"/>
    </source>
</evidence>
<dbReference type="InterPro" id="IPR035965">
    <property type="entry name" value="PAS-like_dom_sf"/>
</dbReference>
<dbReference type="NCBIfam" id="TIGR00229">
    <property type="entry name" value="sensory_box"/>
    <property type="match status" value="1"/>
</dbReference>
<dbReference type="Pfam" id="PF02518">
    <property type="entry name" value="HATPase_c"/>
    <property type="match status" value="1"/>
</dbReference>
<keyword evidence="4" id="KW-0808">Transferase</keyword>
<dbReference type="InterPro" id="IPR036890">
    <property type="entry name" value="HATPase_C_sf"/>
</dbReference>
<evidence type="ECO:0000259" key="8">
    <source>
        <dbReference type="PROSITE" id="PS50110"/>
    </source>
</evidence>
<dbReference type="SUPFAM" id="SSF55874">
    <property type="entry name" value="ATPase domain of HSP90 chaperone/DNA topoisomerase II/histidine kinase"/>
    <property type="match status" value="1"/>
</dbReference>
<dbReference type="InterPro" id="IPR013656">
    <property type="entry name" value="PAS_4"/>
</dbReference>
<evidence type="ECO:0000256" key="3">
    <source>
        <dbReference type="ARBA" id="ARBA00022553"/>
    </source>
</evidence>
<dbReference type="SMART" id="SM00448">
    <property type="entry name" value="REC"/>
    <property type="match status" value="1"/>
</dbReference>
<feature type="domain" description="PAS" evidence="9">
    <location>
        <begin position="140"/>
        <end position="184"/>
    </location>
</feature>
<evidence type="ECO:0000313" key="11">
    <source>
        <dbReference type="Proteomes" id="UP000184603"/>
    </source>
</evidence>
<evidence type="ECO:0000256" key="6">
    <source>
        <dbReference type="PROSITE-ProRule" id="PRU00169"/>
    </source>
</evidence>